<feature type="region of interest" description="Disordered" evidence="6">
    <location>
        <begin position="1"/>
        <end position="75"/>
    </location>
</feature>
<dbReference type="PANTHER" id="PTHR43840">
    <property type="entry name" value="MITOCHONDRIAL METAL TRANSPORTER 1-RELATED"/>
    <property type="match status" value="1"/>
</dbReference>
<dbReference type="SUPFAM" id="SSF161111">
    <property type="entry name" value="Cation efflux protein transmembrane domain-like"/>
    <property type="match status" value="1"/>
</dbReference>
<evidence type="ECO:0000259" key="7">
    <source>
        <dbReference type="Pfam" id="PF01545"/>
    </source>
</evidence>
<keyword evidence="2" id="KW-0813">Transport</keyword>
<dbReference type="GO" id="GO:0098771">
    <property type="term" value="P:inorganic ion homeostasis"/>
    <property type="evidence" value="ECO:0007669"/>
    <property type="project" value="UniProtKB-ARBA"/>
</dbReference>
<dbReference type="InterPro" id="IPR050291">
    <property type="entry name" value="CDF_Transporter"/>
</dbReference>
<dbReference type="PANTHER" id="PTHR43840:SF15">
    <property type="entry name" value="MITOCHONDRIAL METAL TRANSPORTER 1-RELATED"/>
    <property type="match status" value="1"/>
</dbReference>
<protein>
    <submittedName>
        <fullName evidence="8">Mitochondrial Fe2 transporter MMT1 and related transporters (Cation diffusion facilitator superfamily)</fullName>
    </submittedName>
</protein>
<dbReference type="InterPro" id="IPR058533">
    <property type="entry name" value="Cation_efflux_TM"/>
</dbReference>
<accession>A0A0F7SV37</accession>
<comment type="subcellular location">
    <subcellularLocation>
        <location evidence="1">Membrane</location>
        <topology evidence="1">Multi-pass membrane protein</topology>
    </subcellularLocation>
</comment>
<sequence>MSTTSALRQSHSDPSDPSSSPRDTSSTEPKKPAKAHSHSHSHDHSHSSFNPFHSHSGGHSHSHATPSPDSLRAALMGKGDRGSRVTLLGLASNVGLTGLKLFSGWRYNSASLLAEAGHSASDLLGDFVTLFCYNMSRQPPSKMFPVGFSKFDTLGMLTVSAILVVGSIGIGIHSYSLLTNIPFSESNILHYLPHLPHALAGHHSHTHEIALDESGGLLDPNAAWTALLSVVVKEWMYRITKKVGEEENSSVLAANALHHRSDALTSFIALLSILGSTAGVPILDPLGGILVSTMLLYQSSILTYRSTLTLLDSSCDEEVLDDVRTILQDLREEQLNNQETGTPSGRQKKDIRWDVRSLKGIGSGAGARIELELGFSKSDAISLKEAQQVERMIKERVMAEQSVHSVRVSFIEVDELSSIDFVAPLN</sequence>
<keyword evidence="5" id="KW-0472">Membrane</keyword>
<evidence type="ECO:0000313" key="8">
    <source>
        <dbReference type="EMBL" id="CED85391.1"/>
    </source>
</evidence>
<feature type="domain" description="Cation efflux protein transmembrane" evidence="7">
    <location>
        <begin position="87"/>
        <end position="311"/>
    </location>
</feature>
<dbReference type="EMBL" id="LN483332">
    <property type="protein sequence ID" value="CED85391.1"/>
    <property type="molecule type" value="Genomic_DNA"/>
</dbReference>
<proteinExistence type="predicted"/>
<dbReference type="AlphaFoldDB" id="A0A0F7SV37"/>
<organism evidence="8">
    <name type="scientific">Phaffia rhodozyma</name>
    <name type="common">Yeast</name>
    <name type="synonym">Xanthophyllomyces dendrorhous</name>
    <dbReference type="NCBI Taxonomy" id="264483"/>
    <lineage>
        <taxon>Eukaryota</taxon>
        <taxon>Fungi</taxon>
        <taxon>Dikarya</taxon>
        <taxon>Basidiomycota</taxon>
        <taxon>Agaricomycotina</taxon>
        <taxon>Tremellomycetes</taxon>
        <taxon>Cystofilobasidiales</taxon>
        <taxon>Mrakiaceae</taxon>
        <taxon>Phaffia</taxon>
    </lineage>
</organism>
<evidence type="ECO:0000256" key="3">
    <source>
        <dbReference type="ARBA" id="ARBA00022692"/>
    </source>
</evidence>
<dbReference type="GO" id="GO:0008324">
    <property type="term" value="F:monoatomic cation transmembrane transporter activity"/>
    <property type="evidence" value="ECO:0007669"/>
    <property type="project" value="InterPro"/>
</dbReference>
<dbReference type="GO" id="GO:0030003">
    <property type="term" value="P:intracellular monoatomic cation homeostasis"/>
    <property type="evidence" value="ECO:0007669"/>
    <property type="project" value="UniProtKB-ARBA"/>
</dbReference>
<dbReference type="Pfam" id="PF01545">
    <property type="entry name" value="Cation_efflux"/>
    <property type="match status" value="1"/>
</dbReference>
<dbReference type="GO" id="GO:0016020">
    <property type="term" value="C:membrane"/>
    <property type="evidence" value="ECO:0007669"/>
    <property type="project" value="UniProtKB-SubCell"/>
</dbReference>
<reference evidence="8" key="1">
    <citation type="submission" date="2014-08" db="EMBL/GenBank/DDBJ databases">
        <authorList>
            <person name="Sharma Rahul"/>
            <person name="Thines Marco"/>
        </authorList>
    </citation>
    <scope>NUCLEOTIDE SEQUENCE</scope>
</reference>
<evidence type="ECO:0000256" key="2">
    <source>
        <dbReference type="ARBA" id="ARBA00022448"/>
    </source>
</evidence>
<evidence type="ECO:0000256" key="4">
    <source>
        <dbReference type="ARBA" id="ARBA00022989"/>
    </source>
</evidence>
<evidence type="ECO:0000256" key="6">
    <source>
        <dbReference type="SAM" id="MobiDB-lite"/>
    </source>
</evidence>
<evidence type="ECO:0000256" key="5">
    <source>
        <dbReference type="ARBA" id="ARBA00023136"/>
    </source>
</evidence>
<keyword evidence="4" id="KW-1133">Transmembrane helix</keyword>
<dbReference type="InterPro" id="IPR027469">
    <property type="entry name" value="Cation_efflux_TMD_sf"/>
</dbReference>
<keyword evidence="3" id="KW-0812">Transmembrane</keyword>
<name>A0A0F7SV37_PHARH</name>
<feature type="compositionally biased region" description="Low complexity" evidence="6">
    <location>
        <begin position="15"/>
        <end position="26"/>
    </location>
</feature>
<dbReference type="Gene3D" id="1.20.1510.10">
    <property type="entry name" value="Cation efflux protein transmembrane domain"/>
    <property type="match status" value="1"/>
</dbReference>
<evidence type="ECO:0000256" key="1">
    <source>
        <dbReference type="ARBA" id="ARBA00004141"/>
    </source>
</evidence>